<accession>A0A9D3UQI5</accession>
<feature type="region of interest" description="Disordered" evidence="1">
    <location>
        <begin position="215"/>
        <end position="236"/>
    </location>
</feature>
<dbReference type="GO" id="GO:0008023">
    <property type="term" value="C:transcription elongation factor complex"/>
    <property type="evidence" value="ECO:0007669"/>
    <property type="project" value="TreeGrafter"/>
</dbReference>
<protein>
    <submittedName>
        <fullName evidence="2">Uncharacterized protein</fullName>
    </submittedName>
</protein>
<comment type="caution">
    <text evidence="2">The sequence shown here is derived from an EMBL/GenBank/DDBJ whole genome shotgun (WGS) entry which is preliminary data.</text>
</comment>
<evidence type="ECO:0000313" key="3">
    <source>
        <dbReference type="Proteomes" id="UP000828251"/>
    </source>
</evidence>
<name>A0A9D3UQI5_9ROSI</name>
<dbReference type="GO" id="GO:0042393">
    <property type="term" value="F:histone binding"/>
    <property type="evidence" value="ECO:0007669"/>
    <property type="project" value="TreeGrafter"/>
</dbReference>
<reference evidence="2 3" key="1">
    <citation type="journal article" date="2021" name="Plant Biotechnol. J.">
        <title>Multi-omics assisted identification of the key and species-specific regulatory components of drought-tolerant mechanisms in Gossypium stocksii.</title>
        <authorList>
            <person name="Yu D."/>
            <person name="Ke L."/>
            <person name="Zhang D."/>
            <person name="Wu Y."/>
            <person name="Sun Y."/>
            <person name="Mei J."/>
            <person name="Sun J."/>
            <person name="Sun Y."/>
        </authorList>
    </citation>
    <scope>NUCLEOTIDE SEQUENCE [LARGE SCALE GENOMIC DNA]</scope>
    <source>
        <strain evidence="3">cv. E1</strain>
        <tissue evidence="2">Leaf</tissue>
    </source>
</reference>
<feature type="compositionally biased region" description="Acidic residues" evidence="1">
    <location>
        <begin position="91"/>
        <end position="118"/>
    </location>
</feature>
<dbReference type="EMBL" id="JAIQCV010000010">
    <property type="protein sequence ID" value="KAH1055542.1"/>
    <property type="molecule type" value="Genomic_DNA"/>
</dbReference>
<proteinExistence type="predicted"/>
<dbReference type="InterPro" id="IPR017072">
    <property type="entry name" value="TF_Spt6"/>
</dbReference>
<organism evidence="2 3">
    <name type="scientific">Gossypium stocksii</name>
    <dbReference type="NCBI Taxonomy" id="47602"/>
    <lineage>
        <taxon>Eukaryota</taxon>
        <taxon>Viridiplantae</taxon>
        <taxon>Streptophyta</taxon>
        <taxon>Embryophyta</taxon>
        <taxon>Tracheophyta</taxon>
        <taxon>Spermatophyta</taxon>
        <taxon>Magnoliopsida</taxon>
        <taxon>eudicotyledons</taxon>
        <taxon>Gunneridae</taxon>
        <taxon>Pentapetalae</taxon>
        <taxon>rosids</taxon>
        <taxon>malvids</taxon>
        <taxon>Malvales</taxon>
        <taxon>Malvaceae</taxon>
        <taxon>Malvoideae</taxon>
        <taxon>Gossypium</taxon>
    </lineage>
</organism>
<dbReference type="OrthoDB" id="1746277at2759"/>
<dbReference type="GO" id="GO:0140673">
    <property type="term" value="P:transcription elongation-coupled chromatin remodeling"/>
    <property type="evidence" value="ECO:0007669"/>
    <property type="project" value="InterPro"/>
</dbReference>
<dbReference type="GO" id="GO:0031491">
    <property type="term" value="F:nucleosome binding"/>
    <property type="evidence" value="ECO:0007669"/>
    <property type="project" value="TreeGrafter"/>
</dbReference>
<sequence length="236" mass="27357">MKLKGGKIAMRRGRKKRKRERRRKLRTLMKIYELLRENDVNVPKGGKKFKRLKKARRDLDEEEYRLSDDEFDGSMKGGATAEEKLKCNLFGDDDGQPLEGIPEDEEQIEQEGDGDMGEEDEMADFIVEEDDVPGPSVRRKKMKNKKSRHAFDISPSALKEAQDIFGRVDELLQLRKQLLDYSDQKERTLEDQFKPTVLSVKYMAVKDDKIQMIDIPERMQISEESTGSPPMDELDA</sequence>
<gene>
    <name evidence="2" type="ORF">J1N35_033607</name>
</gene>
<evidence type="ECO:0000256" key="1">
    <source>
        <dbReference type="SAM" id="MobiDB-lite"/>
    </source>
</evidence>
<dbReference type="Proteomes" id="UP000828251">
    <property type="component" value="Unassembled WGS sequence"/>
</dbReference>
<feature type="region of interest" description="Disordered" evidence="1">
    <location>
        <begin position="90"/>
        <end position="118"/>
    </location>
</feature>
<dbReference type="PANTHER" id="PTHR10145:SF6">
    <property type="entry name" value="TRANSCRIPTION ELONGATION FACTOR SPT6"/>
    <property type="match status" value="1"/>
</dbReference>
<keyword evidence="3" id="KW-1185">Reference proteome</keyword>
<dbReference type="PANTHER" id="PTHR10145">
    <property type="entry name" value="TRANSCRIPTION ELONGATION FACTOR SPT6"/>
    <property type="match status" value="1"/>
</dbReference>
<feature type="region of interest" description="Disordered" evidence="1">
    <location>
        <begin position="1"/>
        <end position="22"/>
    </location>
</feature>
<dbReference type="AlphaFoldDB" id="A0A9D3UQI5"/>
<dbReference type="GO" id="GO:0034728">
    <property type="term" value="P:nucleosome organization"/>
    <property type="evidence" value="ECO:0007669"/>
    <property type="project" value="TreeGrafter"/>
</dbReference>
<evidence type="ECO:0000313" key="2">
    <source>
        <dbReference type="EMBL" id="KAH1055542.1"/>
    </source>
</evidence>